<protein>
    <submittedName>
        <fullName evidence="2">Uncharacterized protein</fullName>
    </submittedName>
</protein>
<sequence>MFCFFFFFFSLSLPSLTLSFSFFFRFAFGPPLSAPSLASGTDALGLMLRPFATPSITARALFWWLSSSVFTFNFRDLEDIAVSLSLLSSLSTIALLRWTFSGRAFRLRFGFSFPSWSAICRACTLRNSLRR</sequence>
<keyword evidence="1" id="KW-1133">Transmembrane helix</keyword>
<feature type="transmembrane region" description="Helical" evidence="1">
    <location>
        <begin position="80"/>
        <end position="100"/>
    </location>
</feature>
<proteinExistence type="predicted"/>
<dbReference type="AlphaFoldDB" id="A0A6M2D983"/>
<accession>A0A6M2D983</accession>
<dbReference type="EMBL" id="GHWJ01009869">
    <property type="protein sequence ID" value="NOV42606.1"/>
    <property type="molecule type" value="Transcribed_RNA"/>
</dbReference>
<evidence type="ECO:0000313" key="2">
    <source>
        <dbReference type="EMBL" id="NOV42606.1"/>
    </source>
</evidence>
<keyword evidence="1" id="KW-0472">Membrane</keyword>
<reference evidence="2" key="1">
    <citation type="submission" date="2019-09" db="EMBL/GenBank/DDBJ databases">
        <title>Organ-specific transcriptomic study of the physiology of the cattle tick, Rhipicephalus microplus.</title>
        <authorList>
            <person name="Tirloni L."/>
            <person name="Braz G."/>
            <person name="Gandara A.C.P."/>
            <person name="Sabadin G.A."/>
            <person name="da Silva R.M."/>
            <person name="Guizzo M.G."/>
            <person name="Machado J.A."/>
            <person name="Costa E.P."/>
            <person name="Gomes H.F."/>
            <person name="Moraes J."/>
            <person name="Mota M.B.S."/>
            <person name="Mesquita R.D."/>
            <person name="Alvarenga P.H."/>
            <person name="Alves F."/>
            <person name="Seixas A."/>
            <person name="da Fonseca R.N."/>
            <person name="Fogaca A."/>
            <person name="Logullo C."/>
            <person name="Tanaka A."/>
            <person name="Daffre S."/>
            <person name="Termignoni C."/>
            <person name="Vaz I.S.Jr."/>
            <person name="Oliveira P.L."/>
            <person name="Ribeiro J.M."/>
        </authorList>
    </citation>
    <scope>NUCLEOTIDE SEQUENCE</scope>
    <source>
        <strain evidence="2">Porto Alegre</strain>
    </source>
</reference>
<organism evidence="2">
    <name type="scientific">Rhipicephalus microplus</name>
    <name type="common">Cattle tick</name>
    <name type="synonym">Boophilus microplus</name>
    <dbReference type="NCBI Taxonomy" id="6941"/>
    <lineage>
        <taxon>Eukaryota</taxon>
        <taxon>Metazoa</taxon>
        <taxon>Ecdysozoa</taxon>
        <taxon>Arthropoda</taxon>
        <taxon>Chelicerata</taxon>
        <taxon>Arachnida</taxon>
        <taxon>Acari</taxon>
        <taxon>Parasitiformes</taxon>
        <taxon>Ixodida</taxon>
        <taxon>Ixodoidea</taxon>
        <taxon>Ixodidae</taxon>
        <taxon>Rhipicephalinae</taxon>
        <taxon>Rhipicephalus</taxon>
        <taxon>Boophilus</taxon>
    </lineage>
</organism>
<name>A0A6M2D983_RHIMP</name>
<evidence type="ECO:0000256" key="1">
    <source>
        <dbReference type="SAM" id="Phobius"/>
    </source>
</evidence>
<keyword evidence="1" id="KW-0812">Transmembrane</keyword>